<dbReference type="SUPFAM" id="SSF53098">
    <property type="entry name" value="Ribonuclease H-like"/>
    <property type="match status" value="1"/>
</dbReference>
<accession>A0A7X9NQD3</accession>
<comment type="caution">
    <text evidence="1">The sequence shown here is derived from an EMBL/GenBank/DDBJ whole genome shotgun (WGS) entry which is preliminary data.</text>
</comment>
<dbReference type="InterPro" id="IPR012337">
    <property type="entry name" value="RNaseH-like_sf"/>
</dbReference>
<proteinExistence type="predicted"/>
<sequence>MDNPLLLWADVETTSLDPAEGDLLEIGLRYTDMGLKRLDDGLSTPIRWTGTPGPFTRAMHTPNGLLAACRDAPPLAQVIVWARRYVERGLEGHTVMLAGSSVSFDRTWIDTHMPSVLDGVHHRILDVSSLLVAVQAWAPDLADRLPRHGTDHRVDTCLDGSMATCRAIMEDMACTHF</sequence>
<dbReference type="RefSeq" id="WP_168983984.1">
    <property type="nucleotide sequence ID" value="NZ_JABAGI010000003.1"/>
</dbReference>
<dbReference type="AlphaFoldDB" id="A0A7X9NQD3"/>
<organism evidence="1 2">
    <name type="scientific">Bifidobacterium thermophilum</name>
    <dbReference type="NCBI Taxonomy" id="33905"/>
    <lineage>
        <taxon>Bacteria</taxon>
        <taxon>Bacillati</taxon>
        <taxon>Actinomycetota</taxon>
        <taxon>Actinomycetes</taxon>
        <taxon>Bifidobacteriales</taxon>
        <taxon>Bifidobacteriaceae</taxon>
        <taxon>Bifidobacterium</taxon>
    </lineage>
</organism>
<dbReference type="Proteomes" id="UP000588369">
    <property type="component" value="Unassembled WGS sequence"/>
</dbReference>
<dbReference type="EMBL" id="JABAGI010000003">
    <property type="protein sequence ID" value="NME61884.1"/>
    <property type="molecule type" value="Genomic_DNA"/>
</dbReference>
<protein>
    <submittedName>
        <fullName evidence="1">DNA polymerase III</fullName>
    </submittedName>
</protein>
<dbReference type="Gene3D" id="3.30.420.10">
    <property type="entry name" value="Ribonuclease H-like superfamily/Ribonuclease H"/>
    <property type="match status" value="1"/>
</dbReference>
<gene>
    <name evidence="1" type="ORF">HF844_03570</name>
</gene>
<dbReference type="InterPro" id="IPR036397">
    <property type="entry name" value="RNaseH_sf"/>
</dbReference>
<reference evidence="1 2" key="1">
    <citation type="submission" date="2020-04" db="EMBL/GenBank/DDBJ databases">
        <authorList>
            <person name="Hitch T.C.A."/>
            <person name="Wylensek D."/>
            <person name="Clavel T."/>
        </authorList>
    </citation>
    <scope>NUCLEOTIDE SEQUENCE [LARGE SCALE GENOMIC DNA]</scope>
    <source>
        <strain evidence="1 2">BSM-130-P53-3C</strain>
    </source>
</reference>
<dbReference type="GO" id="GO:0003676">
    <property type="term" value="F:nucleic acid binding"/>
    <property type="evidence" value="ECO:0007669"/>
    <property type="project" value="InterPro"/>
</dbReference>
<evidence type="ECO:0000313" key="1">
    <source>
        <dbReference type="EMBL" id="NME61884.1"/>
    </source>
</evidence>
<name>A0A7X9NQD3_9BIFI</name>
<evidence type="ECO:0000313" key="2">
    <source>
        <dbReference type="Proteomes" id="UP000588369"/>
    </source>
</evidence>